<gene>
    <name evidence="7" type="ORF">ACFQH1_11345</name>
</gene>
<keyword evidence="3 6" id="KW-0812">Transmembrane</keyword>
<accession>A0ABW1UL97</accession>
<evidence type="ECO:0000313" key="8">
    <source>
        <dbReference type="Proteomes" id="UP001596227"/>
    </source>
</evidence>
<dbReference type="RefSeq" id="WP_137607680.1">
    <property type="nucleotide sequence ID" value="NZ_BJDH01000006.1"/>
</dbReference>
<feature type="transmembrane region" description="Helical" evidence="6">
    <location>
        <begin position="358"/>
        <end position="376"/>
    </location>
</feature>
<protein>
    <submittedName>
        <fullName evidence="7">DASS family sodium-coupled anion symporter</fullName>
    </submittedName>
</protein>
<name>A0ABW1UL97_9LACO</name>
<feature type="transmembrane region" description="Helical" evidence="6">
    <location>
        <begin position="324"/>
        <end position="346"/>
    </location>
</feature>
<organism evidence="7 8">
    <name type="scientific">Lactiplantibacillus daoliensis</name>
    <dbReference type="NCBI Taxonomy" id="2559916"/>
    <lineage>
        <taxon>Bacteria</taxon>
        <taxon>Bacillati</taxon>
        <taxon>Bacillota</taxon>
        <taxon>Bacilli</taxon>
        <taxon>Lactobacillales</taxon>
        <taxon>Lactobacillaceae</taxon>
        <taxon>Lactiplantibacillus</taxon>
    </lineage>
</organism>
<evidence type="ECO:0000256" key="1">
    <source>
        <dbReference type="ARBA" id="ARBA00004141"/>
    </source>
</evidence>
<feature type="transmembrane region" description="Helical" evidence="6">
    <location>
        <begin position="58"/>
        <end position="75"/>
    </location>
</feature>
<dbReference type="Pfam" id="PF00939">
    <property type="entry name" value="Na_sulph_symp"/>
    <property type="match status" value="1"/>
</dbReference>
<reference evidence="8" key="1">
    <citation type="journal article" date="2019" name="Int. J. Syst. Evol. Microbiol.">
        <title>The Global Catalogue of Microorganisms (GCM) 10K type strain sequencing project: providing services to taxonomists for standard genome sequencing and annotation.</title>
        <authorList>
            <consortium name="The Broad Institute Genomics Platform"/>
            <consortium name="The Broad Institute Genome Sequencing Center for Infectious Disease"/>
            <person name="Wu L."/>
            <person name="Ma J."/>
        </authorList>
    </citation>
    <scope>NUCLEOTIDE SEQUENCE [LARGE SCALE GENOMIC DNA]</scope>
    <source>
        <strain evidence="8">CCM 8934</strain>
    </source>
</reference>
<comment type="caution">
    <text evidence="7">The sequence shown here is derived from an EMBL/GenBank/DDBJ whole genome shotgun (WGS) entry which is preliminary data.</text>
</comment>
<dbReference type="EMBL" id="JBHSSB010000031">
    <property type="protein sequence ID" value="MFC6295796.1"/>
    <property type="molecule type" value="Genomic_DNA"/>
</dbReference>
<dbReference type="InterPro" id="IPR001898">
    <property type="entry name" value="SLC13A/DASS"/>
</dbReference>
<comment type="similarity">
    <text evidence="2">Belongs to the SLC13A/DASS transporter (TC 2.A.47) family. DIT1 subfamily.</text>
</comment>
<evidence type="ECO:0000256" key="4">
    <source>
        <dbReference type="ARBA" id="ARBA00022989"/>
    </source>
</evidence>
<dbReference type="PANTHER" id="PTHR42826">
    <property type="entry name" value="DICARBOXYLATE TRANSPORTER 2.1, CHLOROPLASTIC"/>
    <property type="match status" value="1"/>
</dbReference>
<feature type="transmembrane region" description="Helical" evidence="6">
    <location>
        <begin position="7"/>
        <end position="23"/>
    </location>
</feature>
<dbReference type="InterPro" id="IPR030676">
    <property type="entry name" value="CitT-rel"/>
</dbReference>
<feature type="transmembrane region" description="Helical" evidence="6">
    <location>
        <begin position="87"/>
        <end position="105"/>
    </location>
</feature>
<evidence type="ECO:0000256" key="6">
    <source>
        <dbReference type="SAM" id="Phobius"/>
    </source>
</evidence>
<proteinExistence type="inferred from homology"/>
<dbReference type="PIRSF" id="PIRSF002457">
    <property type="entry name" value="DASS"/>
    <property type="match status" value="1"/>
</dbReference>
<dbReference type="Proteomes" id="UP001596227">
    <property type="component" value="Unassembled WGS sequence"/>
</dbReference>
<evidence type="ECO:0000256" key="5">
    <source>
        <dbReference type="ARBA" id="ARBA00023136"/>
    </source>
</evidence>
<dbReference type="NCBIfam" id="TIGR00785">
    <property type="entry name" value="dass"/>
    <property type="match status" value="1"/>
</dbReference>
<sequence length="471" mass="51379">MLNKINWKAFILPLILGIVIWLLTPFKPAEISPTAWHLFAIFIATIIACVTKPLPMMGTTLIGITIATLTGIFSMDEVAAGFGNSTAWLIAMCMFMAAGFIKSGLGKRIAYVFVKLFGKHTLGLAYALSAVDTVLAIGIPSNNARANGIMYPIIDNLSHEMGSDPKDGTQRKLGSFLVFNEYEIDNVTSGLFLTGLAGNMIALGFAKTQGITISWLQWFAAASVPGLLSLLIIPFVLYKVYPPEIKSTPNAHAWADARLQEIGKMTMSEKIMGSTFILAIFLWLAGAHFGIDATEVSFIAVAILLITGVITTKDMLNESFAWNILTWLSIIMLMSKKLMVLGFFPWFSKVLGHALHGMPWIFVIIILFLAYFYLHYMFPSIATQISALYAGFLSVAIGTGVPPTLAALLLAFCGSIYLSTTPYSAGTAAFFSSTGYVTNKEWWQLSALIGVIFNIIWLGGGLLWTKVIGIW</sequence>
<evidence type="ECO:0000256" key="2">
    <source>
        <dbReference type="ARBA" id="ARBA00007349"/>
    </source>
</evidence>
<feature type="transmembrane region" description="Helical" evidence="6">
    <location>
        <begin position="388"/>
        <end position="418"/>
    </location>
</feature>
<feature type="transmembrane region" description="Helical" evidence="6">
    <location>
        <begin position="271"/>
        <end position="290"/>
    </location>
</feature>
<feature type="transmembrane region" description="Helical" evidence="6">
    <location>
        <begin position="442"/>
        <end position="464"/>
    </location>
</feature>
<feature type="transmembrane region" description="Helical" evidence="6">
    <location>
        <begin position="296"/>
        <end position="312"/>
    </location>
</feature>
<feature type="transmembrane region" description="Helical" evidence="6">
    <location>
        <begin position="187"/>
        <end position="206"/>
    </location>
</feature>
<feature type="transmembrane region" description="Helical" evidence="6">
    <location>
        <begin position="218"/>
        <end position="238"/>
    </location>
</feature>
<feature type="transmembrane region" description="Helical" evidence="6">
    <location>
        <begin position="35"/>
        <end position="51"/>
    </location>
</feature>
<keyword evidence="8" id="KW-1185">Reference proteome</keyword>
<evidence type="ECO:0000256" key="3">
    <source>
        <dbReference type="ARBA" id="ARBA00022692"/>
    </source>
</evidence>
<keyword evidence="4 6" id="KW-1133">Transmembrane helix</keyword>
<keyword evidence="5 6" id="KW-0472">Membrane</keyword>
<evidence type="ECO:0000313" key="7">
    <source>
        <dbReference type="EMBL" id="MFC6295796.1"/>
    </source>
</evidence>
<comment type="subcellular location">
    <subcellularLocation>
        <location evidence="1">Membrane</location>
        <topology evidence="1">Multi-pass membrane protein</topology>
    </subcellularLocation>
</comment>